<protein>
    <submittedName>
        <fullName evidence="3">Conjugal transfer protein TraF</fullName>
    </submittedName>
    <submittedName>
        <fullName evidence="4">Type IX secretion system membrane protein PorP/SprF</fullName>
    </submittedName>
</protein>
<dbReference type="EMBL" id="CP014133">
    <property type="protein sequence ID" value="AVH29330.1"/>
    <property type="molecule type" value="Genomic_DNA"/>
</dbReference>
<name>A0A2L2KB73_9VIBR</name>
<keyword evidence="1" id="KW-0732">Signal</keyword>
<dbReference type="Gene3D" id="2.40.160.60">
    <property type="entry name" value="Outer membrane protein transport protein (OMPP1/FadL/TodX)"/>
    <property type="match status" value="1"/>
</dbReference>
<organism evidence="3 7">
    <name type="scientific">Vibrio diabolicus</name>
    <dbReference type="NCBI Taxonomy" id="50719"/>
    <lineage>
        <taxon>Bacteria</taxon>
        <taxon>Pseudomonadati</taxon>
        <taxon>Pseudomonadota</taxon>
        <taxon>Gammaproteobacteria</taxon>
        <taxon>Vibrionales</taxon>
        <taxon>Vibrionaceae</taxon>
        <taxon>Vibrio</taxon>
        <taxon>Vibrio diabolicus subgroup</taxon>
    </lineage>
</organism>
<feature type="signal peptide" evidence="1">
    <location>
        <begin position="1"/>
        <end position="21"/>
    </location>
</feature>
<dbReference type="InterPro" id="IPR032811">
    <property type="entry name" value="Put_conjugal_transfer"/>
</dbReference>
<reference evidence="5" key="2">
    <citation type="submission" date="2017-12" db="EMBL/GenBank/DDBJ databases">
        <title>FDA dAtabase for Regulatory Grade micrObial Sequences (FDA-ARGOS): Supporting development and validation of Infectious Disease Dx tests.</title>
        <authorList>
            <person name="Hoffmann M."/>
            <person name="Allard M."/>
            <person name="Evans P."/>
            <person name="Brown E."/>
            <person name="Tallon L.J."/>
            <person name="Sadzewicz L."/>
            <person name="Sengamalay N."/>
            <person name="Ott S."/>
            <person name="Godinez A."/>
            <person name="Nagaraj S."/>
            <person name="Vavikolanu K."/>
            <person name="Aluvathingal J."/>
            <person name="Nadendla S."/>
            <person name="Hobson J."/>
            <person name="Sichtig H."/>
        </authorList>
    </citation>
    <scope>NUCLEOTIDE SEQUENCE [LARGE SCALE GENOMIC DNA]</scope>
    <source>
        <strain evidence="5">LMG 3418</strain>
    </source>
</reference>
<reference evidence="4 6" key="4">
    <citation type="journal article" date="2018" name="AMB Express">
        <title>Occurrence and significance of pathogenicity and fitness islands in environmental vibrios.</title>
        <authorList>
            <person name="Klein S."/>
            <person name="Pipes S."/>
            <person name="Lovell C.R."/>
        </authorList>
    </citation>
    <scope>NUCLEOTIDE SEQUENCE [LARGE SCALE GENOMIC DNA]</scope>
    <source>
        <strain evidence="4 6">JBS-8-11-1</strain>
    </source>
</reference>
<evidence type="ECO:0000313" key="3">
    <source>
        <dbReference type="EMBL" id="QRG85435.1"/>
    </source>
</evidence>
<proteinExistence type="predicted"/>
<evidence type="ECO:0000313" key="6">
    <source>
        <dbReference type="Proteomes" id="UP000283878"/>
    </source>
</evidence>
<reference evidence="2" key="1">
    <citation type="submission" date="2017-12" db="EMBL/GenBank/DDBJ databases">
        <title>FDA dAtabase for Regulatory Grade micrObial Sequences (FDA-ARGOS): Supporting development and validation of Infectious Disease Dx tests.</title>
        <authorList>
            <person name="Hoffmann M."/>
            <person name="Allard M."/>
            <person name="Evans P."/>
            <person name="Brown E."/>
            <person name="Tallon L."/>
            <person name="Sadzewicz L."/>
            <person name="Sengamalay N."/>
            <person name="Ott S."/>
            <person name="Godinez A."/>
            <person name="Nagaraj S."/>
            <person name="Vavikolanu K."/>
            <person name="Aluvathingal J."/>
            <person name="Nadendla S."/>
            <person name="Sichtig H."/>
        </authorList>
    </citation>
    <scope>NUCLEOTIDE SEQUENCE</scope>
    <source>
        <strain evidence="2">LMG 3418</strain>
    </source>
</reference>
<evidence type="ECO:0000313" key="2">
    <source>
        <dbReference type="EMBL" id="AVH29330.1"/>
    </source>
</evidence>
<dbReference type="Proteomes" id="UP000283878">
    <property type="component" value="Unassembled WGS sequence"/>
</dbReference>
<reference evidence="4" key="3">
    <citation type="submission" date="2017-12" db="EMBL/GenBank/DDBJ databases">
        <authorList>
            <person name="Pipes S.E."/>
            <person name="Lovell C.R."/>
        </authorList>
    </citation>
    <scope>NUCLEOTIDE SEQUENCE</scope>
    <source>
        <strain evidence="4">JBS-8-11-1</strain>
    </source>
</reference>
<dbReference type="GeneID" id="45029534"/>
<sequence length="375" mass="40448">MRKLTLAATGALFILSPHAFAAPYAADARSHGMGNTGVVSADYLTAPLHNPALGALYRENDDIGLLIPALGVNIHDEDEALSAVDDVQDLYDSIQGIPTPANEAELNRLLDQLDKSAPVVINGGLSLAIAIPTRYMSVNLFSAGYVEILAAPDISDSTNTADRYLNSAVDLAAFGSAEYGVALARAYTIGGQQFAFGITPKYQQLKTYTQRTTLDDFDIEDYDKSEVSKNTFNMDLGVAWYHNAFRAGLSLKDVFEQDIETKLGNYTYELTPQATLGIGYVGDYVALSLDADLTKQKRFKELDDDTQFIRVGIEGNAWGWAQLRAGYEVDLENNLDNSVTGGIGISPFDVISVDLAGSYAGDNQFGAAANLAFTF</sequence>
<evidence type="ECO:0000313" key="4">
    <source>
        <dbReference type="EMBL" id="RPB42345.1"/>
    </source>
</evidence>
<dbReference type="AlphaFoldDB" id="A0A2L2KB73"/>
<evidence type="ECO:0000313" key="5">
    <source>
        <dbReference type="Proteomes" id="UP000237665"/>
    </source>
</evidence>
<dbReference type="Proteomes" id="UP000237665">
    <property type="component" value="Chromosome 2"/>
</dbReference>
<dbReference type="Pfam" id="PF13729">
    <property type="entry name" value="TraF_2"/>
    <property type="match status" value="1"/>
</dbReference>
<feature type="chain" id="PRO_5044576984" evidence="1">
    <location>
        <begin position="22"/>
        <end position="375"/>
    </location>
</feature>
<reference evidence="3 7" key="5">
    <citation type="submission" date="2021-01" db="EMBL/GenBank/DDBJ databases">
        <title>Characterization of a novel blaVMB-2- harboring plasmid in Vibrio diabolicus.</title>
        <authorList>
            <person name="Liu M."/>
        </authorList>
    </citation>
    <scope>NUCLEOTIDE SEQUENCE [LARGE SCALE GENOMIC DNA]</scope>
    <source>
        <strain evidence="3 7">SLV18</strain>
    </source>
</reference>
<keyword evidence="5" id="KW-1185">Reference proteome</keyword>
<evidence type="ECO:0000256" key="1">
    <source>
        <dbReference type="SAM" id="SignalP"/>
    </source>
</evidence>
<gene>
    <name evidence="2" type="ORF">AL468_19450</name>
    <name evidence="4" type="ORF">CYQ91_02000</name>
    <name evidence="3" type="ORF">JOS67_17460</name>
</gene>
<dbReference type="EMBL" id="CP069197">
    <property type="protein sequence ID" value="QRG85435.1"/>
    <property type="molecule type" value="Genomic_DNA"/>
</dbReference>
<dbReference type="Proteomes" id="UP000596337">
    <property type="component" value="Chromosome 2"/>
</dbReference>
<dbReference type="EMBL" id="PKPZ01000002">
    <property type="protein sequence ID" value="RPB42345.1"/>
    <property type="molecule type" value="Genomic_DNA"/>
</dbReference>
<dbReference type="RefSeq" id="WP_006741246.1">
    <property type="nucleotide sequence ID" value="NZ_CAJDZM010000025.1"/>
</dbReference>
<accession>A0A2L2KB73</accession>
<evidence type="ECO:0000313" key="7">
    <source>
        <dbReference type="Proteomes" id="UP000596337"/>
    </source>
</evidence>